<evidence type="ECO:0000313" key="1">
    <source>
        <dbReference type="EMBL" id="CKB24740.1"/>
    </source>
</evidence>
<name>A0A0T8UGQ8_9STRE</name>
<dbReference type="Pfam" id="PF08942">
    <property type="entry name" value="DUF1919"/>
    <property type="match status" value="1"/>
</dbReference>
<proteinExistence type="predicted"/>
<sequence>MEQELVFEEELVSPSWTHEVYPLGHLGDIDIHFLHYSSIEEARTKWGKRKNA</sequence>
<protein>
    <submittedName>
        <fullName evidence="1">Capsular polysaccharide biosynthesis protein</fullName>
    </submittedName>
</protein>
<dbReference type="SUPFAM" id="SSF142795">
    <property type="entry name" value="CAC2185-like"/>
    <property type="match status" value="1"/>
</dbReference>
<evidence type="ECO:0000313" key="2">
    <source>
        <dbReference type="Proteomes" id="UP000041827"/>
    </source>
</evidence>
<gene>
    <name evidence="1" type="ORF">ERS021757_02145</name>
</gene>
<organism evidence="1 2">
    <name type="scientific">Streptococcus pseudopneumoniae</name>
    <dbReference type="NCBI Taxonomy" id="257758"/>
    <lineage>
        <taxon>Bacteria</taxon>
        <taxon>Bacillati</taxon>
        <taxon>Bacillota</taxon>
        <taxon>Bacilli</taxon>
        <taxon>Lactobacillales</taxon>
        <taxon>Streptococcaceae</taxon>
        <taxon>Streptococcus</taxon>
    </lineage>
</organism>
<dbReference type="InterPro" id="IPR037226">
    <property type="entry name" value="CAC2185-like_sf"/>
</dbReference>
<dbReference type="EMBL" id="CMJT01000032">
    <property type="protein sequence ID" value="CKB24740.1"/>
    <property type="molecule type" value="Genomic_DNA"/>
</dbReference>
<dbReference type="AlphaFoldDB" id="A0A0T8UGQ8"/>
<reference evidence="2" key="1">
    <citation type="submission" date="2015-03" db="EMBL/GenBank/DDBJ databases">
        <authorList>
            <consortium name="Pathogen Informatics"/>
        </authorList>
    </citation>
    <scope>NUCLEOTIDE SEQUENCE [LARGE SCALE GENOMIC DNA]</scope>
    <source>
        <strain evidence="2">SMRU2248</strain>
    </source>
</reference>
<dbReference type="InterPro" id="IPR015037">
    <property type="entry name" value="DUF1919"/>
</dbReference>
<dbReference type="Proteomes" id="UP000041827">
    <property type="component" value="Unassembled WGS sequence"/>
</dbReference>
<accession>A0A0T8UGQ8</accession>